<dbReference type="EMBL" id="VSRR010001143">
    <property type="protein sequence ID" value="MPC22918.1"/>
    <property type="molecule type" value="Genomic_DNA"/>
</dbReference>
<evidence type="ECO:0000313" key="2">
    <source>
        <dbReference type="Proteomes" id="UP000324222"/>
    </source>
</evidence>
<gene>
    <name evidence="1" type="ORF">E2C01_015947</name>
</gene>
<reference evidence="1 2" key="1">
    <citation type="submission" date="2019-05" db="EMBL/GenBank/DDBJ databases">
        <title>Another draft genome of Portunus trituberculatus and its Hox gene families provides insights of decapod evolution.</title>
        <authorList>
            <person name="Jeong J.-H."/>
            <person name="Song I."/>
            <person name="Kim S."/>
            <person name="Choi T."/>
            <person name="Kim D."/>
            <person name="Ryu S."/>
            <person name="Kim W."/>
        </authorList>
    </citation>
    <scope>NUCLEOTIDE SEQUENCE [LARGE SCALE GENOMIC DNA]</scope>
    <source>
        <tissue evidence="1">Muscle</tissue>
    </source>
</reference>
<protein>
    <submittedName>
        <fullName evidence="1">Uncharacterized protein</fullName>
    </submittedName>
</protein>
<evidence type="ECO:0000313" key="1">
    <source>
        <dbReference type="EMBL" id="MPC22918.1"/>
    </source>
</evidence>
<dbReference type="Proteomes" id="UP000324222">
    <property type="component" value="Unassembled WGS sequence"/>
</dbReference>
<comment type="caution">
    <text evidence="1">The sequence shown here is derived from an EMBL/GenBank/DDBJ whole genome shotgun (WGS) entry which is preliminary data.</text>
</comment>
<organism evidence="1 2">
    <name type="scientific">Portunus trituberculatus</name>
    <name type="common">Swimming crab</name>
    <name type="synonym">Neptunus trituberculatus</name>
    <dbReference type="NCBI Taxonomy" id="210409"/>
    <lineage>
        <taxon>Eukaryota</taxon>
        <taxon>Metazoa</taxon>
        <taxon>Ecdysozoa</taxon>
        <taxon>Arthropoda</taxon>
        <taxon>Crustacea</taxon>
        <taxon>Multicrustacea</taxon>
        <taxon>Malacostraca</taxon>
        <taxon>Eumalacostraca</taxon>
        <taxon>Eucarida</taxon>
        <taxon>Decapoda</taxon>
        <taxon>Pleocyemata</taxon>
        <taxon>Brachyura</taxon>
        <taxon>Eubrachyura</taxon>
        <taxon>Portunoidea</taxon>
        <taxon>Portunidae</taxon>
        <taxon>Portuninae</taxon>
        <taxon>Portunus</taxon>
    </lineage>
</organism>
<accession>A0A5B7DN98</accession>
<dbReference type="AlphaFoldDB" id="A0A5B7DN98"/>
<sequence length="69" mass="7634">MHNFAFLSVTSGWPRRPERSEGHRGFQSVSSGLQVERCLVLPSVLRQAFQGAEQQVEGYCLASFACSDS</sequence>
<proteinExistence type="predicted"/>
<name>A0A5B7DN98_PORTR</name>
<keyword evidence="2" id="KW-1185">Reference proteome</keyword>